<accession>A0A645GHL1</accession>
<dbReference type="EMBL" id="VSSQ01074346">
    <property type="protein sequence ID" value="MPN25239.1"/>
    <property type="molecule type" value="Genomic_DNA"/>
</dbReference>
<dbReference type="Gene3D" id="1.10.10.2520">
    <property type="entry name" value="Cell wall hydrolase SleB, domain 1"/>
    <property type="match status" value="1"/>
</dbReference>
<dbReference type="InterPro" id="IPR011105">
    <property type="entry name" value="Cell_wall_hydrolase_SleB"/>
</dbReference>
<comment type="caution">
    <text evidence="2">The sequence shown here is derived from an EMBL/GenBank/DDBJ whole genome shotgun (WGS) entry which is preliminary data.</text>
</comment>
<dbReference type="GO" id="GO:0016787">
    <property type="term" value="F:hydrolase activity"/>
    <property type="evidence" value="ECO:0007669"/>
    <property type="project" value="InterPro"/>
</dbReference>
<gene>
    <name evidence="2" type="ORF">SDC9_172646</name>
</gene>
<sequence length="151" mass="16744">MPQPDIDCDLFNDQSIAVEVFGENKSKIYITSEDIYLMAQVVYAESRGEPYEGKIAVASVILNRVKNPGFPKSVSGVIKQPYAFSCVKNGVIKLTPDKDSFNAVTDALKGKDPTNKAVFFYNPKIATCGWMKNIDKSNKKVIGNHVFFVVK</sequence>
<evidence type="ECO:0000259" key="1">
    <source>
        <dbReference type="Pfam" id="PF07486"/>
    </source>
</evidence>
<reference evidence="2" key="1">
    <citation type="submission" date="2019-08" db="EMBL/GenBank/DDBJ databases">
        <authorList>
            <person name="Kucharzyk K."/>
            <person name="Murdoch R.W."/>
            <person name="Higgins S."/>
            <person name="Loffler F."/>
        </authorList>
    </citation>
    <scope>NUCLEOTIDE SEQUENCE</scope>
</reference>
<name>A0A645GHL1_9ZZZZ</name>
<evidence type="ECO:0000313" key="2">
    <source>
        <dbReference type="EMBL" id="MPN25239.1"/>
    </source>
</evidence>
<dbReference type="Gene3D" id="6.20.240.60">
    <property type="match status" value="1"/>
</dbReference>
<dbReference type="InterPro" id="IPR042047">
    <property type="entry name" value="SleB_dom1"/>
</dbReference>
<feature type="domain" description="Cell wall hydrolase SleB" evidence="1">
    <location>
        <begin position="48"/>
        <end position="148"/>
    </location>
</feature>
<organism evidence="2">
    <name type="scientific">bioreactor metagenome</name>
    <dbReference type="NCBI Taxonomy" id="1076179"/>
    <lineage>
        <taxon>unclassified sequences</taxon>
        <taxon>metagenomes</taxon>
        <taxon>ecological metagenomes</taxon>
    </lineage>
</organism>
<dbReference type="Pfam" id="PF07486">
    <property type="entry name" value="Hydrolase_2"/>
    <property type="match status" value="1"/>
</dbReference>
<proteinExistence type="predicted"/>
<protein>
    <recommendedName>
        <fullName evidence="1">Cell wall hydrolase SleB domain-containing protein</fullName>
    </recommendedName>
</protein>
<dbReference type="AlphaFoldDB" id="A0A645GHL1"/>